<sequence length="215" mass="24237">MNKDSLRINELFYSLQGETCTVGLPTVFIRLTGCPLRCTYCDSAYAFSGGDRLSLDQIIAQVQGYKAWHVTVSGGEPLAQPAVFELMARLCDLGYEVSVETSGALPVNNIDVRVMKVVDIKTPGSGEQQRNLYENFKYITAKDQIKFVICHREDYDWAVACMSEYDLTSKCEVLFSPSYEELKGVELADWILTDQLNVRFQLQLHKILWGDVPGK</sequence>
<dbReference type="EMBL" id="MDTU01000001">
    <property type="protein sequence ID" value="ODN43821.1"/>
    <property type="molecule type" value="Genomic_DNA"/>
</dbReference>
<comment type="caution">
    <text evidence="8">Lacks conserved residue(s) required for the propagation of feature annotation.</text>
</comment>
<feature type="binding site" evidence="8">
    <location>
        <position position="43"/>
    </location>
    <ligand>
        <name>Mg(2+)</name>
        <dbReference type="ChEBI" id="CHEBI:18420"/>
    </ligand>
</feature>
<evidence type="ECO:0000256" key="7">
    <source>
        <dbReference type="ARBA" id="ARBA00023239"/>
    </source>
</evidence>
<dbReference type="Gene3D" id="3.20.20.70">
    <property type="entry name" value="Aldolase class I"/>
    <property type="match status" value="1"/>
</dbReference>
<dbReference type="PANTHER" id="PTHR42836">
    <property type="entry name" value="7-CARBOXY-7-DEAZAGUANINE SYNTHASE"/>
    <property type="match status" value="1"/>
</dbReference>
<keyword evidence="8" id="KW-0671">Queuosine biosynthesis</keyword>
<evidence type="ECO:0000313" key="10">
    <source>
        <dbReference type="EMBL" id="ODN43821.1"/>
    </source>
</evidence>
<dbReference type="InterPro" id="IPR058240">
    <property type="entry name" value="rSAM_sf"/>
</dbReference>
<evidence type="ECO:0000256" key="6">
    <source>
        <dbReference type="ARBA" id="ARBA00023014"/>
    </source>
</evidence>
<comment type="cofactor">
    <cofactor evidence="8">
        <name>S-adenosyl-L-methionine</name>
        <dbReference type="ChEBI" id="CHEBI:59789"/>
    </cofactor>
    <text evidence="8">Binds 1 S-adenosyl-L-methionine per subunit.</text>
</comment>
<dbReference type="PROSITE" id="PS51918">
    <property type="entry name" value="RADICAL_SAM"/>
    <property type="match status" value="1"/>
</dbReference>
<feature type="binding site" evidence="8">
    <location>
        <position position="38"/>
    </location>
    <ligand>
        <name>[4Fe-4S] cluster</name>
        <dbReference type="ChEBI" id="CHEBI:49883"/>
        <note>4Fe-4S-S-AdoMet</note>
    </ligand>
</feature>
<dbReference type="InterPro" id="IPR013785">
    <property type="entry name" value="Aldolase_TIM"/>
</dbReference>
<feature type="binding site" evidence="8">
    <location>
        <begin position="15"/>
        <end position="17"/>
    </location>
    <ligand>
        <name>substrate</name>
    </ligand>
</feature>
<feature type="binding site" evidence="8">
    <location>
        <position position="30"/>
    </location>
    <ligand>
        <name>substrate</name>
    </ligand>
</feature>
<dbReference type="CDD" id="cd01335">
    <property type="entry name" value="Radical_SAM"/>
    <property type="match status" value="1"/>
</dbReference>
<evidence type="ECO:0000256" key="5">
    <source>
        <dbReference type="ARBA" id="ARBA00023004"/>
    </source>
</evidence>
<comment type="catalytic activity">
    <reaction evidence="8">
        <text>6-carboxy-5,6,7,8-tetrahydropterin + H(+) = 7-carboxy-7-carbaguanine + NH4(+)</text>
        <dbReference type="Rhea" id="RHEA:27974"/>
        <dbReference type="ChEBI" id="CHEBI:15378"/>
        <dbReference type="ChEBI" id="CHEBI:28938"/>
        <dbReference type="ChEBI" id="CHEBI:61032"/>
        <dbReference type="ChEBI" id="CHEBI:61036"/>
        <dbReference type="EC" id="4.3.99.3"/>
    </reaction>
</comment>
<feature type="domain" description="Radical SAM core" evidence="9">
    <location>
        <begin position="21"/>
        <end position="211"/>
    </location>
</feature>
<comment type="cofactor">
    <cofactor evidence="8">
        <name>Mg(2+)</name>
        <dbReference type="ChEBI" id="CHEBI:18420"/>
    </cofactor>
</comment>
<comment type="subunit">
    <text evidence="8">Homodimer.</text>
</comment>
<keyword evidence="1 8" id="KW-0004">4Fe-4S</keyword>
<dbReference type="InterPro" id="IPR007197">
    <property type="entry name" value="rSAM"/>
</dbReference>
<feature type="binding site" evidence="8">
    <location>
        <position position="41"/>
    </location>
    <ligand>
        <name>[4Fe-4S] cluster</name>
        <dbReference type="ChEBI" id="CHEBI:49883"/>
        <note>4Fe-4S-S-AdoMet</note>
    </ligand>
</feature>
<evidence type="ECO:0000313" key="11">
    <source>
        <dbReference type="Proteomes" id="UP000094329"/>
    </source>
</evidence>
<gene>
    <name evidence="8" type="primary">queE</name>
    <name evidence="10" type="ORF">BGC07_14100</name>
</gene>
<dbReference type="EC" id="4.3.99.3" evidence="8"/>
<dbReference type="SFLD" id="SFLDS00029">
    <property type="entry name" value="Radical_SAM"/>
    <property type="match status" value="1"/>
</dbReference>
<evidence type="ECO:0000256" key="4">
    <source>
        <dbReference type="ARBA" id="ARBA00022842"/>
    </source>
</evidence>
<feature type="binding site" evidence="8">
    <location>
        <begin position="40"/>
        <end position="42"/>
    </location>
    <ligand>
        <name>S-adenosyl-L-methionine</name>
        <dbReference type="ChEBI" id="CHEBI:59789"/>
    </ligand>
</feature>
<comment type="pathway">
    <text evidence="8">Purine metabolism; 7-cyano-7-deazaguanine biosynthesis.</text>
</comment>
<reference evidence="10 11" key="1">
    <citation type="submission" date="2016-08" db="EMBL/GenBank/DDBJ databases">
        <title>Draft genome sequence of Candidatus Piscirickettsia litoralis, from seawater.</title>
        <authorList>
            <person name="Wan X."/>
            <person name="Lee A.J."/>
            <person name="Hou S."/>
            <person name="Donachie S.P."/>
        </authorList>
    </citation>
    <scope>NUCLEOTIDE SEQUENCE [LARGE SCALE GENOMIC DNA]</scope>
    <source>
        <strain evidence="10 11">Y2</strain>
    </source>
</reference>
<comment type="similarity">
    <text evidence="8">Belongs to the radical SAM superfamily. 7-carboxy-7-deazaguanine synthase family.</text>
</comment>
<dbReference type="PANTHER" id="PTHR42836:SF1">
    <property type="entry name" value="7-CARBOXY-7-DEAZAGUANINE SYNTHASE"/>
    <property type="match status" value="1"/>
</dbReference>
<feature type="binding site" evidence="8">
    <location>
        <position position="75"/>
    </location>
    <ligand>
        <name>S-adenosyl-L-methionine</name>
        <dbReference type="ChEBI" id="CHEBI:59789"/>
    </ligand>
</feature>
<evidence type="ECO:0000256" key="2">
    <source>
        <dbReference type="ARBA" id="ARBA00022691"/>
    </source>
</evidence>
<keyword evidence="6 8" id="KW-0411">Iron-sulfur</keyword>
<comment type="cofactor">
    <cofactor evidence="8">
        <name>[4Fe-4S] cluster</name>
        <dbReference type="ChEBI" id="CHEBI:49883"/>
    </cofactor>
    <text evidence="8">Binds 1 [4Fe-4S] cluster. The cluster is coordinated with 3 cysteines and an exchangeable S-adenosyl-L-methionine.</text>
</comment>
<proteinExistence type="inferred from homology"/>
<organism evidence="10 11">
    <name type="scientific">Piscirickettsia litoralis</name>
    <dbReference type="NCBI Taxonomy" id="1891921"/>
    <lineage>
        <taxon>Bacteria</taxon>
        <taxon>Pseudomonadati</taxon>
        <taxon>Pseudomonadota</taxon>
        <taxon>Gammaproteobacteria</taxon>
        <taxon>Thiotrichales</taxon>
        <taxon>Piscirickettsiaceae</taxon>
        <taxon>Piscirickettsia</taxon>
    </lineage>
</organism>
<dbReference type="HAMAP" id="MF_00917">
    <property type="entry name" value="QueE"/>
    <property type="match status" value="1"/>
</dbReference>
<dbReference type="PIRSF" id="PIRSF000370">
    <property type="entry name" value="QueE"/>
    <property type="match status" value="1"/>
</dbReference>
<dbReference type="RefSeq" id="WP_069313617.1">
    <property type="nucleotide sequence ID" value="NZ_MDTU01000001.1"/>
</dbReference>
<comment type="caution">
    <text evidence="10">The sequence shown here is derived from an EMBL/GenBank/DDBJ whole genome shotgun (WGS) entry which is preliminary data.</text>
</comment>
<dbReference type="InterPro" id="IPR024924">
    <property type="entry name" value="7-CO-7-deazaguanine_synth-like"/>
</dbReference>
<comment type="function">
    <text evidence="8">Catalyzes the complex heterocyclic radical-mediated conversion of 6-carboxy-5,6,7,8-tetrahydropterin (CPH4) to 7-carboxy-7-deazaguanine (CDG), a step common to the biosynthetic pathways of all 7-deazapurine-containing compounds.</text>
</comment>
<evidence type="ECO:0000259" key="9">
    <source>
        <dbReference type="PROSITE" id="PS51918"/>
    </source>
</evidence>
<dbReference type="SUPFAM" id="SSF102114">
    <property type="entry name" value="Radical SAM enzymes"/>
    <property type="match status" value="1"/>
</dbReference>
<dbReference type="NCBIfam" id="TIGR04349">
    <property type="entry name" value="rSAM_QueE_gams"/>
    <property type="match status" value="1"/>
</dbReference>
<evidence type="ECO:0000256" key="8">
    <source>
        <dbReference type="HAMAP-Rule" id="MF_00917"/>
    </source>
</evidence>
<keyword evidence="5 8" id="KW-0408">Iron</keyword>
<keyword evidence="7 8" id="KW-0456">Lyase</keyword>
<keyword evidence="4 8" id="KW-0460">Magnesium</keyword>
<keyword evidence="11" id="KW-1185">Reference proteome</keyword>
<accession>A0ABX3A7X8</accession>
<evidence type="ECO:0000256" key="3">
    <source>
        <dbReference type="ARBA" id="ARBA00022723"/>
    </source>
</evidence>
<protein>
    <recommendedName>
        <fullName evidence="8">7-carboxy-7-deazaguanine synthase</fullName>
        <shortName evidence="8">CDG synthase</shortName>
        <ecNumber evidence="8">4.3.99.3</ecNumber>
    </recommendedName>
    <alternativeName>
        <fullName evidence="8">Queuosine biosynthesis protein QueE</fullName>
    </alternativeName>
</protein>
<keyword evidence="3 8" id="KW-0479">Metal-binding</keyword>
<evidence type="ECO:0000256" key="1">
    <source>
        <dbReference type="ARBA" id="ARBA00022485"/>
    </source>
</evidence>
<dbReference type="Pfam" id="PF04055">
    <property type="entry name" value="Radical_SAM"/>
    <property type="match status" value="1"/>
</dbReference>
<feature type="binding site" evidence="8">
    <location>
        <position position="73"/>
    </location>
    <ligand>
        <name>substrate</name>
    </ligand>
</feature>
<name>A0ABX3A7X8_9GAMM</name>
<keyword evidence="2 8" id="KW-0949">S-adenosyl-L-methionine</keyword>
<feature type="binding site" evidence="8">
    <location>
        <position position="34"/>
    </location>
    <ligand>
        <name>[4Fe-4S] cluster</name>
        <dbReference type="ChEBI" id="CHEBI:49883"/>
        <note>4Fe-4S-S-AdoMet</note>
    </ligand>
</feature>
<dbReference type="InterPro" id="IPR027621">
    <property type="entry name" value="rSAM_QueE_gams"/>
</dbReference>
<dbReference type="Proteomes" id="UP000094329">
    <property type="component" value="Unassembled WGS sequence"/>
</dbReference>